<accession>A0A098LFV0</accession>
<evidence type="ECO:0000256" key="2">
    <source>
        <dbReference type="ARBA" id="ARBA00022771"/>
    </source>
</evidence>
<dbReference type="PROSITE" id="PS01102">
    <property type="entry name" value="ZF_DKSA_1"/>
    <property type="match status" value="1"/>
</dbReference>
<evidence type="ECO:0000259" key="5">
    <source>
        <dbReference type="Pfam" id="PF01258"/>
    </source>
</evidence>
<sequence length="87" mass="9637">MQCNKCQKAIPELRLKALPNTQTCLECSETTRVAGFPIVSGKTTYSELQIVSSEKAEELYNKQNRTGGISEGVKFKDNSIPKLSNLE</sequence>
<keyword evidence="1" id="KW-0479">Metal-binding</keyword>
<proteinExistence type="predicted"/>
<dbReference type="RefSeq" id="WP_156140540.1">
    <property type="nucleotide sequence ID" value="NZ_BBLT01000004.1"/>
</dbReference>
<feature type="domain" description="Zinc finger DksA/TraR C4-type" evidence="5">
    <location>
        <begin position="3"/>
        <end position="27"/>
    </location>
</feature>
<keyword evidence="2" id="KW-0863">Zinc-finger</keyword>
<evidence type="ECO:0000256" key="4">
    <source>
        <dbReference type="SAM" id="MobiDB-lite"/>
    </source>
</evidence>
<dbReference type="InterPro" id="IPR020458">
    <property type="entry name" value="Znf_DskA_TraR_CS"/>
</dbReference>
<dbReference type="STRING" id="153721.MYP_2568"/>
<dbReference type="Pfam" id="PF01258">
    <property type="entry name" value="zf-dskA_traR"/>
    <property type="match status" value="1"/>
</dbReference>
<keyword evidence="3" id="KW-0862">Zinc</keyword>
<dbReference type="InterPro" id="IPR000962">
    <property type="entry name" value="Znf_DskA_TraR"/>
</dbReference>
<organism evidence="6 7">
    <name type="scientific">Sporocytophaga myxococcoides</name>
    <dbReference type="NCBI Taxonomy" id="153721"/>
    <lineage>
        <taxon>Bacteria</taxon>
        <taxon>Pseudomonadati</taxon>
        <taxon>Bacteroidota</taxon>
        <taxon>Cytophagia</taxon>
        <taxon>Cytophagales</taxon>
        <taxon>Cytophagaceae</taxon>
        <taxon>Sporocytophaga</taxon>
    </lineage>
</organism>
<dbReference type="Proteomes" id="UP000030185">
    <property type="component" value="Unassembled WGS sequence"/>
</dbReference>
<evidence type="ECO:0000313" key="6">
    <source>
        <dbReference type="EMBL" id="GAL85339.1"/>
    </source>
</evidence>
<comment type="caution">
    <text evidence="6">The sequence shown here is derived from an EMBL/GenBank/DDBJ whole genome shotgun (WGS) entry which is preliminary data.</text>
</comment>
<reference evidence="6 7" key="1">
    <citation type="submission" date="2014-09" db="EMBL/GenBank/DDBJ databases">
        <title>Sporocytophaga myxococcoides PG-01 genome sequencing.</title>
        <authorList>
            <person name="Liu L."/>
            <person name="Gao P.J."/>
            <person name="Chen G.J."/>
            <person name="Wang L.S."/>
        </authorList>
    </citation>
    <scope>NUCLEOTIDE SEQUENCE [LARGE SCALE GENOMIC DNA]</scope>
    <source>
        <strain evidence="6 7">PG-01</strain>
    </source>
</reference>
<gene>
    <name evidence="6" type="ORF">MYP_2568</name>
</gene>
<evidence type="ECO:0000256" key="3">
    <source>
        <dbReference type="ARBA" id="ARBA00022833"/>
    </source>
</evidence>
<evidence type="ECO:0000313" key="7">
    <source>
        <dbReference type="Proteomes" id="UP000030185"/>
    </source>
</evidence>
<dbReference type="GO" id="GO:0008270">
    <property type="term" value="F:zinc ion binding"/>
    <property type="evidence" value="ECO:0007669"/>
    <property type="project" value="UniProtKB-KW"/>
</dbReference>
<dbReference type="eggNOG" id="ENOG502ZUIZ">
    <property type="taxonomic scope" value="Bacteria"/>
</dbReference>
<evidence type="ECO:0000256" key="1">
    <source>
        <dbReference type="ARBA" id="ARBA00022723"/>
    </source>
</evidence>
<dbReference type="EMBL" id="BBLT01000004">
    <property type="protein sequence ID" value="GAL85339.1"/>
    <property type="molecule type" value="Genomic_DNA"/>
</dbReference>
<name>A0A098LFV0_9BACT</name>
<dbReference type="Gene3D" id="1.20.120.910">
    <property type="entry name" value="DksA, coiled-coil domain"/>
    <property type="match status" value="1"/>
</dbReference>
<keyword evidence="7" id="KW-1185">Reference proteome</keyword>
<feature type="region of interest" description="Disordered" evidence="4">
    <location>
        <begin position="67"/>
        <end position="87"/>
    </location>
</feature>
<dbReference type="AlphaFoldDB" id="A0A098LFV0"/>
<dbReference type="OrthoDB" id="962301at2"/>
<protein>
    <recommendedName>
        <fullName evidence="5">Zinc finger DksA/TraR C4-type domain-containing protein</fullName>
    </recommendedName>
</protein>